<dbReference type="InterPro" id="IPR038390">
    <property type="entry name" value="Metal_Tscrpt_repr_sf"/>
</dbReference>
<dbReference type="PANTHER" id="PTHR33677">
    <property type="entry name" value="TRANSCRIPTIONAL REPRESSOR FRMR-RELATED"/>
    <property type="match status" value="1"/>
</dbReference>
<name>A0A2W7I7C7_9PROT</name>
<comment type="caution">
    <text evidence="2">The sequence shown here is derived from an EMBL/GenBank/DDBJ whole genome shotgun (WGS) entry which is preliminary data.</text>
</comment>
<dbReference type="RefSeq" id="WP_111399547.1">
    <property type="nucleotide sequence ID" value="NZ_QKYU01000021.1"/>
</dbReference>
<dbReference type="GO" id="GO:0045892">
    <property type="term" value="P:negative regulation of DNA-templated transcription"/>
    <property type="evidence" value="ECO:0007669"/>
    <property type="project" value="UniProtKB-ARBA"/>
</dbReference>
<dbReference type="InterPro" id="IPR003735">
    <property type="entry name" value="Metal_Tscrpt_repr"/>
</dbReference>
<proteinExistence type="inferred from homology"/>
<dbReference type="EMBL" id="QKYU01000021">
    <property type="protein sequence ID" value="PZW41372.1"/>
    <property type="molecule type" value="Genomic_DNA"/>
</dbReference>
<dbReference type="Proteomes" id="UP000249688">
    <property type="component" value="Unassembled WGS sequence"/>
</dbReference>
<evidence type="ECO:0000313" key="2">
    <source>
        <dbReference type="EMBL" id="PZW41372.1"/>
    </source>
</evidence>
<comment type="similarity">
    <text evidence="1">Belongs to the FrmR/RcnR family.</text>
</comment>
<protein>
    <recommendedName>
        <fullName evidence="4">DNA-binding FrmR family transcriptional regulator</fullName>
    </recommendedName>
</protein>
<dbReference type="Gene3D" id="1.20.58.1000">
    <property type="entry name" value="Metal-sensitive repressor, helix protomer"/>
    <property type="match status" value="1"/>
</dbReference>
<accession>A0A2W7I7C7</accession>
<evidence type="ECO:0008006" key="4">
    <source>
        <dbReference type="Google" id="ProtNLM"/>
    </source>
</evidence>
<reference evidence="2 3" key="1">
    <citation type="submission" date="2018-06" db="EMBL/GenBank/DDBJ databases">
        <title>Genomic Encyclopedia of Archaeal and Bacterial Type Strains, Phase II (KMG-II): from individual species to whole genera.</title>
        <authorList>
            <person name="Goeker M."/>
        </authorList>
    </citation>
    <scope>NUCLEOTIDE SEQUENCE [LARGE SCALE GENOMIC DNA]</scope>
    <source>
        <strain evidence="2 3">DSM 24525</strain>
    </source>
</reference>
<sequence length="89" mass="9528">MSSHPTHPDVLRRLRLAAGHLNGVIGMIEAGAPCLKLAAQLHAVERAIAASKRIVIETHLDHCLEHALSSDGEAARAAADEFRAIVKHL</sequence>
<organism evidence="2 3">
    <name type="scientific">Humitalea rosea</name>
    <dbReference type="NCBI Taxonomy" id="990373"/>
    <lineage>
        <taxon>Bacteria</taxon>
        <taxon>Pseudomonadati</taxon>
        <taxon>Pseudomonadota</taxon>
        <taxon>Alphaproteobacteria</taxon>
        <taxon>Acetobacterales</taxon>
        <taxon>Roseomonadaceae</taxon>
        <taxon>Humitalea</taxon>
    </lineage>
</organism>
<gene>
    <name evidence="2" type="ORF">C8P66_12180</name>
</gene>
<dbReference type="GO" id="GO:0003677">
    <property type="term" value="F:DNA binding"/>
    <property type="evidence" value="ECO:0007669"/>
    <property type="project" value="InterPro"/>
</dbReference>
<dbReference type="Pfam" id="PF02583">
    <property type="entry name" value="Trns_repr_metal"/>
    <property type="match status" value="1"/>
</dbReference>
<keyword evidence="3" id="KW-1185">Reference proteome</keyword>
<dbReference type="AlphaFoldDB" id="A0A2W7I7C7"/>
<evidence type="ECO:0000256" key="1">
    <source>
        <dbReference type="ARBA" id="ARBA00005260"/>
    </source>
</evidence>
<evidence type="ECO:0000313" key="3">
    <source>
        <dbReference type="Proteomes" id="UP000249688"/>
    </source>
</evidence>
<dbReference type="GO" id="GO:0046872">
    <property type="term" value="F:metal ion binding"/>
    <property type="evidence" value="ECO:0007669"/>
    <property type="project" value="InterPro"/>
</dbReference>
<dbReference type="OrthoDB" id="9811244at2"/>